<keyword evidence="3" id="KW-0804">Transcription</keyword>
<evidence type="ECO:0000256" key="2">
    <source>
        <dbReference type="ARBA" id="ARBA00023125"/>
    </source>
</evidence>
<dbReference type="PANTHER" id="PTHR43537:SF50">
    <property type="entry name" value="TRANSCRIPTIONAL REGULATORY PROTEIN"/>
    <property type="match status" value="1"/>
</dbReference>
<sequence>MGYKSRKEDNLTNMPSKQTMNLGRIKPRTLAMEVADELKAAIISTKIGLGEILSEERVATEMGVSRTPVREAFSILQHQGLLTVLPRRGSIVFRPDASDIEMLVDFRRQMELGAAKLAINSAPAETSTALNRIIESMGHARNNDELLAYTEADDAFHATFFEFCGNPYYGQAYELISGRISALRAHLSVPLKIYRTRAYDEHLAIGNAFEERDEEKLLLVLEQHISAMTENYVKALASL</sequence>
<dbReference type="EMBL" id="AP019416">
    <property type="protein sequence ID" value="BBI54718.1"/>
    <property type="molecule type" value="Genomic_DNA"/>
</dbReference>
<feature type="domain" description="HTH gntR-type" evidence="5">
    <location>
        <begin position="28"/>
        <end position="95"/>
    </location>
</feature>
<evidence type="ECO:0000313" key="6">
    <source>
        <dbReference type="EMBL" id="BBI54718.1"/>
    </source>
</evidence>
<organism evidence="6 7">
    <name type="scientific">Vreelandella olivaria</name>
    <dbReference type="NCBI Taxonomy" id="390919"/>
    <lineage>
        <taxon>Bacteria</taxon>
        <taxon>Pseudomonadati</taxon>
        <taxon>Pseudomonadota</taxon>
        <taxon>Gammaproteobacteria</taxon>
        <taxon>Oceanospirillales</taxon>
        <taxon>Halomonadaceae</taxon>
        <taxon>Vreelandella</taxon>
    </lineage>
</organism>
<dbReference type="SMART" id="SM00895">
    <property type="entry name" value="FCD"/>
    <property type="match status" value="1"/>
</dbReference>
<proteinExistence type="predicted"/>
<gene>
    <name evidence="6" type="ORF">HORIV_71390</name>
</gene>
<evidence type="ECO:0000256" key="3">
    <source>
        <dbReference type="ARBA" id="ARBA00023163"/>
    </source>
</evidence>
<dbReference type="Gene3D" id="1.10.10.10">
    <property type="entry name" value="Winged helix-like DNA-binding domain superfamily/Winged helix DNA-binding domain"/>
    <property type="match status" value="1"/>
</dbReference>
<keyword evidence="7" id="KW-1185">Reference proteome</keyword>
<dbReference type="PRINTS" id="PR00035">
    <property type="entry name" value="HTHGNTR"/>
</dbReference>
<dbReference type="InterPro" id="IPR036390">
    <property type="entry name" value="WH_DNA-bd_sf"/>
</dbReference>
<dbReference type="CDD" id="cd07377">
    <property type="entry name" value="WHTH_GntR"/>
    <property type="match status" value="1"/>
</dbReference>
<dbReference type="SUPFAM" id="SSF46785">
    <property type="entry name" value="Winged helix' DNA-binding domain"/>
    <property type="match status" value="1"/>
</dbReference>
<dbReference type="SUPFAM" id="SSF48008">
    <property type="entry name" value="GntR ligand-binding domain-like"/>
    <property type="match status" value="1"/>
</dbReference>
<name>A0ABM7GVB1_9GAMM</name>
<evidence type="ECO:0000256" key="4">
    <source>
        <dbReference type="SAM" id="MobiDB-lite"/>
    </source>
</evidence>
<accession>A0ABM7GVB1</accession>
<feature type="compositionally biased region" description="Basic and acidic residues" evidence="4">
    <location>
        <begin position="1"/>
        <end position="10"/>
    </location>
</feature>
<dbReference type="PROSITE" id="PS50949">
    <property type="entry name" value="HTH_GNTR"/>
    <property type="match status" value="1"/>
</dbReference>
<dbReference type="PANTHER" id="PTHR43537">
    <property type="entry name" value="TRANSCRIPTIONAL REGULATOR, GNTR FAMILY"/>
    <property type="match status" value="1"/>
</dbReference>
<feature type="region of interest" description="Disordered" evidence="4">
    <location>
        <begin position="1"/>
        <end position="20"/>
    </location>
</feature>
<evidence type="ECO:0000259" key="5">
    <source>
        <dbReference type="PROSITE" id="PS50949"/>
    </source>
</evidence>
<reference evidence="7" key="1">
    <citation type="journal article" date="2019" name="Microbiol. Resour. Announc.">
        <title>Complete Genome Sequence of Halomonas olivaria, a Moderately Halophilic Bacterium Isolated from Olive Processing Effluents, Obtained by Nanopore Sequencing.</title>
        <authorList>
            <person name="Nagata S."/>
            <person name="Ii K.M."/>
            <person name="Tsukimi T."/>
            <person name="Miura M.C."/>
            <person name="Galipon J."/>
            <person name="Arakawa K."/>
        </authorList>
    </citation>
    <scope>NUCLEOTIDE SEQUENCE [LARGE SCALE GENOMIC DNA]</scope>
    <source>
        <strain evidence="7">TYRC17</strain>
    </source>
</reference>
<dbReference type="Pfam" id="PF07729">
    <property type="entry name" value="FCD"/>
    <property type="match status" value="1"/>
</dbReference>
<evidence type="ECO:0000313" key="7">
    <source>
        <dbReference type="Proteomes" id="UP000289555"/>
    </source>
</evidence>
<dbReference type="Gene3D" id="1.20.120.530">
    <property type="entry name" value="GntR ligand-binding domain-like"/>
    <property type="match status" value="1"/>
</dbReference>
<dbReference type="InterPro" id="IPR008920">
    <property type="entry name" value="TF_FadR/GntR_C"/>
</dbReference>
<dbReference type="InterPro" id="IPR036388">
    <property type="entry name" value="WH-like_DNA-bd_sf"/>
</dbReference>
<dbReference type="Pfam" id="PF00392">
    <property type="entry name" value="GntR"/>
    <property type="match status" value="1"/>
</dbReference>
<dbReference type="SMART" id="SM00345">
    <property type="entry name" value="HTH_GNTR"/>
    <property type="match status" value="1"/>
</dbReference>
<keyword evidence="1" id="KW-0805">Transcription regulation</keyword>
<dbReference type="InterPro" id="IPR000524">
    <property type="entry name" value="Tscrpt_reg_HTH_GntR"/>
</dbReference>
<dbReference type="Proteomes" id="UP000289555">
    <property type="component" value="Chromosome"/>
</dbReference>
<protein>
    <submittedName>
        <fullName evidence="6">GntR family transcriptional regulator</fullName>
    </submittedName>
</protein>
<evidence type="ECO:0000256" key="1">
    <source>
        <dbReference type="ARBA" id="ARBA00023015"/>
    </source>
</evidence>
<keyword evidence="2" id="KW-0238">DNA-binding</keyword>
<feature type="compositionally biased region" description="Polar residues" evidence="4">
    <location>
        <begin position="11"/>
        <end position="20"/>
    </location>
</feature>
<dbReference type="InterPro" id="IPR011711">
    <property type="entry name" value="GntR_C"/>
</dbReference>